<protein>
    <submittedName>
        <fullName evidence="4">Probable inactive shikimate kinase like 1 chloroplastic</fullName>
    </submittedName>
</protein>
<gene>
    <name evidence="4" type="ORF">PHJA_002164100</name>
</gene>
<dbReference type="PANTHER" id="PTHR21087">
    <property type="entry name" value="SHIKIMATE KINASE"/>
    <property type="match status" value="1"/>
</dbReference>
<evidence type="ECO:0000313" key="5">
    <source>
        <dbReference type="Proteomes" id="UP000653305"/>
    </source>
</evidence>
<proteinExistence type="inferred from homology"/>
<dbReference type="Proteomes" id="UP000653305">
    <property type="component" value="Unassembled WGS sequence"/>
</dbReference>
<keyword evidence="4" id="KW-0808">Transferase</keyword>
<dbReference type="GO" id="GO:0005525">
    <property type="term" value="F:GTP binding"/>
    <property type="evidence" value="ECO:0007669"/>
    <property type="project" value="UniProtKB-KW"/>
</dbReference>
<reference evidence="4" key="1">
    <citation type="submission" date="2020-07" db="EMBL/GenBank/DDBJ databases">
        <title>Ethylene signaling mediates host invasion by parasitic plants.</title>
        <authorList>
            <person name="Yoshida S."/>
        </authorList>
    </citation>
    <scope>NUCLEOTIDE SEQUENCE</scope>
    <source>
        <strain evidence="4">Okayama</strain>
    </source>
</reference>
<evidence type="ECO:0000313" key="4">
    <source>
        <dbReference type="EMBL" id="GFQ00201.1"/>
    </source>
</evidence>
<dbReference type="OrthoDB" id="10071778at2759"/>
<name>A0A830CK57_9LAMI</name>
<dbReference type="Gene3D" id="3.40.50.300">
    <property type="entry name" value="P-loop containing nucleotide triphosphate hydrolases"/>
    <property type="match status" value="1"/>
</dbReference>
<evidence type="ECO:0000256" key="2">
    <source>
        <dbReference type="ARBA" id="ARBA00022741"/>
    </source>
</evidence>
<dbReference type="GO" id="GO:0005829">
    <property type="term" value="C:cytosol"/>
    <property type="evidence" value="ECO:0007669"/>
    <property type="project" value="TreeGrafter"/>
</dbReference>
<accession>A0A830CK57</accession>
<keyword evidence="4" id="KW-0418">Kinase</keyword>
<dbReference type="InterPro" id="IPR027417">
    <property type="entry name" value="P-loop_NTPase"/>
</dbReference>
<keyword evidence="5" id="KW-1185">Reference proteome</keyword>
<comment type="caution">
    <text evidence="4">The sequence shown here is derived from an EMBL/GenBank/DDBJ whole genome shotgun (WGS) entry which is preliminary data.</text>
</comment>
<dbReference type="InterPro" id="IPR037103">
    <property type="entry name" value="Tubulin/FtsZ-like_C"/>
</dbReference>
<dbReference type="GO" id="GO:0009507">
    <property type="term" value="C:chloroplast"/>
    <property type="evidence" value="ECO:0007669"/>
    <property type="project" value="TreeGrafter"/>
</dbReference>
<sequence>MTWHLVRFDIEENVSVGVIDLPLTYDLYVSSIPNPQSFNLVPFNAPNFQPPFIHYDSIFPRLGQMPAPQASLNYRSPMMGVPWGLIRLAPSVSRLSVLITRRTIDDGAEVNAAAEVIYDLVDPSANLIFGSVIDPSLSGQVNSVATKDIDYDLSLAIKKRASEISPDLKGTSIFLVGLNSSYKSSLGGFLPMHYDIIISTGRQFPFCSDSLVEEAAGGKSAAVSLIERDEEGYLASEVMSISLILFKLDHFVLETEVLKQLSSMGRLVCAGNGAVKSATNLYNEAAAEYKPYRQKDGALLSIGALCDKLKKTEPYKSELEPMLVQHVFPEFNSPVGIP</sequence>
<dbReference type="EMBL" id="BMAC01000616">
    <property type="protein sequence ID" value="GFQ00201.1"/>
    <property type="molecule type" value="Genomic_DNA"/>
</dbReference>
<dbReference type="AlphaFoldDB" id="A0A830CK57"/>
<evidence type="ECO:0000256" key="1">
    <source>
        <dbReference type="ARBA" id="ARBA00006997"/>
    </source>
</evidence>
<dbReference type="GO" id="GO:0016301">
    <property type="term" value="F:kinase activity"/>
    <property type="evidence" value="ECO:0007669"/>
    <property type="project" value="UniProtKB-KW"/>
</dbReference>
<organism evidence="4 5">
    <name type="scientific">Phtheirospermum japonicum</name>
    <dbReference type="NCBI Taxonomy" id="374723"/>
    <lineage>
        <taxon>Eukaryota</taxon>
        <taxon>Viridiplantae</taxon>
        <taxon>Streptophyta</taxon>
        <taxon>Embryophyta</taxon>
        <taxon>Tracheophyta</taxon>
        <taxon>Spermatophyta</taxon>
        <taxon>Magnoliopsida</taxon>
        <taxon>eudicotyledons</taxon>
        <taxon>Gunneridae</taxon>
        <taxon>Pentapetalae</taxon>
        <taxon>asterids</taxon>
        <taxon>lamiids</taxon>
        <taxon>Lamiales</taxon>
        <taxon>Orobanchaceae</taxon>
        <taxon>Orobanchaceae incertae sedis</taxon>
        <taxon>Phtheirospermum</taxon>
    </lineage>
</organism>
<dbReference type="PANTHER" id="PTHR21087:SF4">
    <property type="entry name" value="INACTIVE SHIKIMATE KINASE LIKE 1, CHLOROPLASTIC-RELATED"/>
    <property type="match status" value="1"/>
</dbReference>
<dbReference type="Gene3D" id="3.30.1330.20">
    <property type="entry name" value="Tubulin/FtsZ, C-terminal domain"/>
    <property type="match status" value="1"/>
</dbReference>
<keyword evidence="2" id="KW-0547">Nucleotide-binding</keyword>
<comment type="similarity">
    <text evidence="1">Belongs to the shikimate kinase family.</text>
</comment>
<keyword evidence="3" id="KW-0342">GTP-binding</keyword>
<evidence type="ECO:0000256" key="3">
    <source>
        <dbReference type="ARBA" id="ARBA00023134"/>
    </source>
</evidence>